<evidence type="ECO:0000256" key="11">
    <source>
        <dbReference type="ARBA" id="ARBA00080475"/>
    </source>
</evidence>
<dbReference type="NCBIfam" id="TIGR00052">
    <property type="entry name" value="nudix-type nucleoside diphosphatase, YffH/AdpP family"/>
    <property type="match status" value="1"/>
</dbReference>
<keyword evidence="6" id="KW-0460">Magnesium</keyword>
<gene>
    <name evidence="13" type="ORF">NEZAVI_LOCUS6531</name>
</gene>
<dbReference type="GO" id="GO:0005737">
    <property type="term" value="C:cytoplasm"/>
    <property type="evidence" value="ECO:0007669"/>
    <property type="project" value="UniProtKB-SubCell"/>
</dbReference>
<evidence type="ECO:0000256" key="6">
    <source>
        <dbReference type="ARBA" id="ARBA00022842"/>
    </source>
</evidence>
<accession>A0A9P0H6W1</accession>
<dbReference type="CDD" id="cd18887">
    <property type="entry name" value="NUDIX_UGPPase_Nudt14"/>
    <property type="match status" value="1"/>
</dbReference>
<evidence type="ECO:0000313" key="14">
    <source>
        <dbReference type="Proteomes" id="UP001152798"/>
    </source>
</evidence>
<evidence type="ECO:0000256" key="8">
    <source>
        <dbReference type="ARBA" id="ARBA00054674"/>
    </source>
</evidence>
<reference evidence="13" key="1">
    <citation type="submission" date="2022-01" db="EMBL/GenBank/DDBJ databases">
        <authorList>
            <person name="King R."/>
        </authorList>
    </citation>
    <scope>NUCLEOTIDE SEQUENCE</scope>
</reference>
<comment type="catalytic activity">
    <reaction evidence="7">
        <text>UDP-sugar + H2O = UMP + alpha-D-aldose 1-phosphate.</text>
        <dbReference type="EC" id="3.6.1.45"/>
    </reaction>
</comment>
<comment type="cofactor">
    <cofactor evidence="1">
        <name>Mg(2+)</name>
        <dbReference type="ChEBI" id="CHEBI:18420"/>
    </cofactor>
</comment>
<evidence type="ECO:0000259" key="12">
    <source>
        <dbReference type="PROSITE" id="PS51462"/>
    </source>
</evidence>
<evidence type="ECO:0000256" key="4">
    <source>
        <dbReference type="ARBA" id="ARBA00022490"/>
    </source>
</evidence>
<dbReference type="InterPro" id="IPR004385">
    <property type="entry name" value="NDP_pyrophosphatase"/>
</dbReference>
<comment type="subcellular location">
    <subcellularLocation>
        <location evidence="2">Cytoplasm</location>
    </subcellularLocation>
</comment>
<dbReference type="PANTHER" id="PTHR11839">
    <property type="entry name" value="UDP/ADP-SUGAR PYROPHOSPHATASE"/>
    <property type="match status" value="1"/>
</dbReference>
<proteinExistence type="predicted"/>
<comment type="function">
    <text evidence="8">Hydrolyzes UDP-glucose to glucose 1-phosphate and UMP and ADP-ribose to ribose 5-phosphate and AMP. The physiological substrate is probably UDP-glucose. Poor activity on other substrates such as ADP-glucose, CDP-glucose, GDP-glucose and GDP-mannose.</text>
</comment>
<dbReference type="FunFam" id="3.90.79.10:FF:000035">
    <property type="entry name" value="Uridine diphosphate glucose pyrophosphatase"/>
    <property type="match status" value="1"/>
</dbReference>
<evidence type="ECO:0000256" key="7">
    <source>
        <dbReference type="ARBA" id="ARBA00051086"/>
    </source>
</evidence>
<evidence type="ECO:0000256" key="3">
    <source>
        <dbReference type="ARBA" id="ARBA00011738"/>
    </source>
</evidence>
<dbReference type="AlphaFoldDB" id="A0A9P0H6W1"/>
<protein>
    <recommendedName>
        <fullName evidence="10">Uridine diphosphate glucose pyrophosphatase NUDT14</fullName>
        <ecNumber evidence="9">3.6.1.45</ecNumber>
    </recommendedName>
    <alternativeName>
        <fullName evidence="11">Nucleoside diphosphate-linked moiety X motif 14</fullName>
    </alternativeName>
</protein>
<dbReference type="InterPro" id="IPR000086">
    <property type="entry name" value="NUDIX_hydrolase_dom"/>
</dbReference>
<keyword evidence="4" id="KW-0963">Cytoplasm</keyword>
<dbReference type="Proteomes" id="UP001152798">
    <property type="component" value="Chromosome 3"/>
</dbReference>
<dbReference type="EC" id="3.6.1.45" evidence="9"/>
<comment type="subunit">
    <text evidence="3">Homodimer.</text>
</comment>
<evidence type="ECO:0000256" key="9">
    <source>
        <dbReference type="ARBA" id="ARBA00066480"/>
    </source>
</evidence>
<dbReference type="GO" id="GO:0008768">
    <property type="term" value="F:UDP-sugar diphosphatase activity"/>
    <property type="evidence" value="ECO:0007669"/>
    <property type="project" value="UniProtKB-EC"/>
</dbReference>
<dbReference type="PANTHER" id="PTHR11839:SF15">
    <property type="entry name" value="URIDINE DIPHOSPHATE GLUCOSE PYROPHOSPHATASE NUDT14"/>
    <property type="match status" value="1"/>
</dbReference>
<dbReference type="EMBL" id="OV725079">
    <property type="protein sequence ID" value="CAH1396467.1"/>
    <property type="molecule type" value="Genomic_DNA"/>
</dbReference>
<evidence type="ECO:0000256" key="2">
    <source>
        <dbReference type="ARBA" id="ARBA00004496"/>
    </source>
</evidence>
<organism evidence="13 14">
    <name type="scientific">Nezara viridula</name>
    <name type="common">Southern green stink bug</name>
    <name type="synonym">Cimex viridulus</name>
    <dbReference type="NCBI Taxonomy" id="85310"/>
    <lineage>
        <taxon>Eukaryota</taxon>
        <taxon>Metazoa</taxon>
        <taxon>Ecdysozoa</taxon>
        <taxon>Arthropoda</taxon>
        <taxon>Hexapoda</taxon>
        <taxon>Insecta</taxon>
        <taxon>Pterygota</taxon>
        <taxon>Neoptera</taxon>
        <taxon>Paraneoptera</taxon>
        <taxon>Hemiptera</taxon>
        <taxon>Heteroptera</taxon>
        <taxon>Panheteroptera</taxon>
        <taxon>Pentatomomorpha</taxon>
        <taxon>Pentatomoidea</taxon>
        <taxon>Pentatomidae</taxon>
        <taxon>Pentatominae</taxon>
        <taxon>Nezara</taxon>
    </lineage>
</organism>
<dbReference type="SUPFAM" id="SSF55811">
    <property type="entry name" value="Nudix"/>
    <property type="match status" value="1"/>
</dbReference>
<dbReference type="InterPro" id="IPR015797">
    <property type="entry name" value="NUDIX_hydrolase-like_dom_sf"/>
</dbReference>
<sequence>MLKIDDVKIGTLHDSQYVIPFRMKYIQNGVSKIWDLVKSHGSVAVIIFNVSRNVLVCVKQFRPGVYLNSIPDCDKTGSIDTSKYPAELGVTLEFCAGIIDKNKSLEEIATEEVLEECGYEVSPSNLEKIQTFRCSVGISGDFQTLYYVEVNDSMKVSEGGGVDTEVIEVVELSLDEGREILASASPTAPGEFLYALLWFYNNKCPKNDFEGRDGGWLHQPESGK</sequence>
<dbReference type="Gene3D" id="3.90.79.10">
    <property type="entry name" value="Nucleoside Triphosphate Pyrophosphohydrolase"/>
    <property type="match status" value="1"/>
</dbReference>
<dbReference type="GO" id="GO:0019693">
    <property type="term" value="P:ribose phosphate metabolic process"/>
    <property type="evidence" value="ECO:0007669"/>
    <property type="project" value="TreeGrafter"/>
</dbReference>
<name>A0A9P0H6W1_NEZVI</name>
<dbReference type="PROSITE" id="PS51462">
    <property type="entry name" value="NUDIX"/>
    <property type="match status" value="1"/>
</dbReference>
<dbReference type="GO" id="GO:0046872">
    <property type="term" value="F:metal ion binding"/>
    <property type="evidence" value="ECO:0007669"/>
    <property type="project" value="InterPro"/>
</dbReference>
<keyword evidence="14" id="KW-1185">Reference proteome</keyword>
<evidence type="ECO:0000313" key="13">
    <source>
        <dbReference type="EMBL" id="CAH1396467.1"/>
    </source>
</evidence>
<dbReference type="GO" id="GO:0006753">
    <property type="term" value="P:nucleoside phosphate metabolic process"/>
    <property type="evidence" value="ECO:0007669"/>
    <property type="project" value="TreeGrafter"/>
</dbReference>
<keyword evidence="5" id="KW-0378">Hydrolase</keyword>
<evidence type="ECO:0000256" key="10">
    <source>
        <dbReference type="ARBA" id="ARBA00071467"/>
    </source>
</evidence>
<dbReference type="OrthoDB" id="10249920at2759"/>
<feature type="domain" description="Nudix hydrolase" evidence="12">
    <location>
        <begin position="38"/>
        <end position="200"/>
    </location>
</feature>
<evidence type="ECO:0000256" key="1">
    <source>
        <dbReference type="ARBA" id="ARBA00001946"/>
    </source>
</evidence>
<evidence type="ECO:0000256" key="5">
    <source>
        <dbReference type="ARBA" id="ARBA00022801"/>
    </source>
</evidence>